<reference evidence="15" key="1">
    <citation type="submission" date="2019-11" db="EMBL/GenBank/DDBJ databases">
        <authorList>
            <person name="Feng L."/>
        </authorList>
    </citation>
    <scope>NUCLEOTIDE SEQUENCE</scope>
    <source>
        <strain evidence="15">SsimulansLFYP27</strain>
    </source>
</reference>
<dbReference type="Pfam" id="PF04452">
    <property type="entry name" value="Methyltrans_RNA"/>
    <property type="match status" value="1"/>
</dbReference>
<dbReference type="InterPro" id="IPR029028">
    <property type="entry name" value="Alpha/beta_knot_MTases"/>
</dbReference>
<dbReference type="CDD" id="cd18084">
    <property type="entry name" value="RsmE-like"/>
    <property type="match status" value="1"/>
</dbReference>
<keyword evidence="8 12" id="KW-0808">Transferase</keyword>
<dbReference type="PIRSF" id="PIRSF015601">
    <property type="entry name" value="MTase_slr0722"/>
    <property type="match status" value="1"/>
</dbReference>
<dbReference type="NCBIfam" id="TIGR00046">
    <property type="entry name" value="RsmE family RNA methyltransferase"/>
    <property type="match status" value="1"/>
</dbReference>
<dbReference type="GO" id="GO:0070042">
    <property type="term" value="F:rRNA (uridine-N3-)-methyltransferase activity"/>
    <property type="evidence" value="ECO:0007669"/>
    <property type="project" value="TreeGrafter"/>
</dbReference>
<evidence type="ECO:0000256" key="11">
    <source>
        <dbReference type="ARBA" id="ARBA00047944"/>
    </source>
</evidence>
<dbReference type="AlphaFoldDB" id="A0A6N3EYP7"/>
<evidence type="ECO:0000256" key="1">
    <source>
        <dbReference type="ARBA" id="ARBA00004496"/>
    </source>
</evidence>
<dbReference type="GO" id="GO:0005737">
    <property type="term" value="C:cytoplasm"/>
    <property type="evidence" value="ECO:0007669"/>
    <property type="project" value="UniProtKB-SubCell"/>
</dbReference>
<accession>A0A6N3EYP7</accession>
<evidence type="ECO:0000256" key="6">
    <source>
        <dbReference type="ARBA" id="ARBA00022552"/>
    </source>
</evidence>
<feature type="domain" description="Ribosomal RNA small subunit methyltransferase E PUA-like" evidence="14">
    <location>
        <begin position="19"/>
        <end position="66"/>
    </location>
</feature>
<dbReference type="EMBL" id="CACRUO010000059">
    <property type="protein sequence ID" value="VYU44897.1"/>
    <property type="molecule type" value="Genomic_DNA"/>
</dbReference>
<keyword evidence="5 12" id="KW-0963">Cytoplasm</keyword>
<comment type="function">
    <text evidence="10 12">Specifically methylates the N3 position of the uracil ring of uridine 1498 (m3U1498) in 16S rRNA. Acts on the fully assembled 30S ribosomal subunit.</text>
</comment>
<dbReference type="FunFam" id="3.40.1280.10:FF:000024">
    <property type="entry name" value="Ribosomal RNA small subunit methyltransferase E"/>
    <property type="match status" value="1"/>
</dbReference>
<comment type="similarity">
    <text evidence="2 12">Belongs to the RNA methyltransferase RsmE family.</text>
</comment>
<dbReference type="Gene3D" id="2.40.240.20">
    <property type="entry name" value="Hypothetical PUA domain-like, domain 1"/>
    <property type="match status" value="1"/>
</dbReference>
<evidence type="ECO:0000256" key="3">
    <source>
        <dbReference type="ARBA" id="ARBA00012328"/>
    </source>
</evidence>
<evidence type="ECO:0000256" key="2">
    <source>
        <dbReference type="ARBA" id="ARBA00005528"/>
    </source>
</evidence>
<keyword evidence="6 12" id="KW-0698">rRNA processing</keyword>
<dbReference type="InterPro" id="IPR006700">
    <property type="entry name" value="RsmE"/>
</dbReference>
<evidence type="ECO:0000256" key="10">
    <source>
        <dbReference type="ARBA" id="ARBA00025699"/>
    </source>
</evidence>
<dbReference type="SUPFAM" id="SSF88697">
    <property type="entry name" value="PUA domain-like"/>
    <property type="match status" value="1"/>
</dbReference>
<feature type="domain" description="Ribosomal RNA small subunit methyltransferase E methyltransferase" evidence="13">
    <location>
        <begin position="74"/>
        <end position="243"/>
    </location>
</feature>
<dbReference type="InterPro" id="IPR046886">
    <property type="entry name" value="RsmE_MTase_dom"/>
</dbReference>
<evidence type="ECO:0000256" key="4">
    <source>
        <dbReference type="ARBA" id="ARBA00013673"/>
    </source>
</evidence>
<keyword evidence="9 12" id="KW-0949">S-adenosyl-L-methionine</keyword>
<comment type="subcellular location">
    <subcellularLocation>
        <location evidence="1 12">Cytoplasm</location>
    </subcellularLocation>
</comment>
<protein>
    <recommendedName>
        <fullName evidence="4 12">Ribosomal RNA small subunit methyltransferase E</fullName>
        <ecNumber evidence="3 12">2.1.1.193</ecNumber>
    </recommendedName>
</protein>
<evidence type="ECO:0000259" key="14">
    <source>
        <dbReference type="Pfam" id="PF20260"/>
    </source>
</evidence>
<evidence type="ECO:0000256" key="12">
    <source>
        <dbReference type="PIRNR" id="PIRNR015601"/>
    </source>
</evidence>
<dbReference type="NCBIfam" id="NF008691">
    <property type="entry name" value="PRK11713.1-4"/>
    <property type="match status" value="1"/>
</dbReference>
<evidence type="ECO:0000259" key="13">
    <source>
        <dbReference type="Pfam" id="PF04452"/>
    </source>
</evidence>
<evidence type="ECO:0000256" key="5">
    <source>
        <dbReference type="ARBA" id="ARBA00022490"/>
    </source>
</evidence>
<evidence type="ECO:0000256" key="9">
    <source>
        <dbReference type="ARBA" id="ARBA00022691"/>
    </source>
</evidence>
<evidence type="ECO:0000256" key="7">
    <source>
        <dbReference type="ARBA" id="ARBA00022603"/>
    </source>
</evidence>
<dbReference type="PANTHER" id="PTHR30027:SF3">
    <property type="entry name" value="16S RRNA (URACIL(1498)-N(3))-METHYLTRANSFERASE"/>
    <property type="match status" value="1"/>
</dbReference>
<sequence>MQRYFINQNADESQRFFITDKDDIHHISNVMRRQVGAKIIVTFEDLKVYLCEITAINNEGVEFKLLEEQPNDTELPIEVTICSGLIKADKYEWLLQKSTELGASHFIAVQMDRSVVKLNQSKADKKLTRWNKIVKEAAEQSYRLVIPTIEFVSNLKKVYVNIDKYDYVLIAYEDAAKEGEMSEFKRALEQFSKGDRVLIIFGPEGGLSPDEIEMFKNNSYIVGLGHRILRAETAPLYALSAISYEKELMG</sequence>
<gene>
    <name evidence="15" type="primary">rsmE</name>
    <name evidence="15" type="ORF">SSLFYP27_02235</name>
</gene>
<proteinExistence type="inferred from homology"/>
<dbReference type="EC" id="2.1.1.193" evidence="3 12"/>
<dbReference type="InterPro" id="IPR046887">
    <property type="entry name" value="RsmE_PUA-like"/>
</dbReference>
<dbReference type="RefSeq" id="WP_023015134.1">
    <property type="nucleotide sequence ID" value="NZ_CACRUO010000059.1"/>
</dbReference>
<dbReference type="GO" id="GO:0070475">
    <property type="term" value="P:rRNA base methylation"/>
    <property type="evidence" value="ECO:0007669"/>
    <property type="project" value="TreeGrafter"/>
</dbReference>
<evidence type="ECO:0000256" key="8">
    <source>
        <dbReference type="ARBA" id="ARBA00022679"/>
    </source>
</evidence>
<dbReference type="InterPro" id="IPR029026">
    <property type="entry name" value="tRNA_m1G_MTases_N"/>
</dbReference>
<dbReference type="Pfam" id="PF20260">
    <property type="entry name" value="PUA_4"/>
    <property type="match status" value="1"/>
</dbReference>
<keyword evidence="7 12" id="KW-0489">Methyltransferase</keyword>
<dbReference type="PANTHER" id="PTHR30027">
    <property type="entry name" value="RIBOSOMAL RNA SMALL SUBUNIT METHYLTRANSFERASE E"/>
    <property type="match status" value="1"/>
</dbReference>
<evidence type="ECO:0000313" key="15">
    <source>
        <dbReference type="EMBL" id="VYU44897.1"/>
    </source>
</evidence>
<dbReference type="Gene3D" id="3.40.1280.10">
    <property type="match status" value="1"/>
</dbReference>
<organism evidence="15">
    <name type="scientific">Staphylococcus simulans</name>
    <dbReference type="NCBI Taxonomy" id="1286"/>
    <lineage>
        <taxon>Bacteria</taxon>
        <taxon>Bacillati</taxon>
        <taxon>Bacillota</taxon>
        <taxon>Bacilli</taxon>
        <taxon>Bacillales</taxon>
        <taxon>Staphylococcaceae</taxon>
        <taxon>Staphylococcus</taxon>
    </lineage>
</organism>
<name>A0A6N3EYP7_STASI</name>
<comment type="catalytic activity">
    <reaction evidence="11 12">
        <text>uridine(1498) in 16S rRNA + S-adenosyl-L-methionine = N(3)-methyluridine(1498) in 16S rRNA + S-adenosyl-L-homocysteine + H(+)</text>
        <dbReference type="Rhea" id="RHEA:42920"/>
        <dbReference type="Rhea" id="RHEA-COMP:10283"/>
        <dbReference type="Rhea" id="RHEA-COMP:10284"/>
        <dbReference type="ChEBI" id="CHEBI:15378"/>
        <dbReference type="ChEBI" id="CHEBI:57856"/>
        <dbReference type="ChEBI" id="CHEBI:59789"/>
        <dbReference type="ChEBI" id="CHEBI:65315"/>
        <dbReference type="ChEBI" id="CHEBI:74502"/>
        <dbReference type="EC" id="2.1.1.193"/>
    </reaction>
</comment>
<dbReference type="InterPro" id="IPR015947">
    <property type="entry name" value="PUA-like_sf"/>
</dbReference>
<dbReference type="SUPFAM" id="SSF75217">
    <property type="entry name" value="alpha/beta knot"/>
    <property type="match status" value="1"/>
</dbReference>